<feature type="signal peptide" evidence="1">
    <location>
        <begin position="1"/>
        <end position="24"/>
    </location>
</feature>
<keyword evidence="3" id="KW-1185">Reference proteome</keyword>
<evidence type="ECO:0000313" key="3">
    <source>
        <dbReference type="Proteomes" id="UP000215914"/>
    </source>
</evidence>
<gene>
    <name evidence="2" type="ORF">HanXRQr2_Chr12g0564471</name>
</gene>
<sequence>MEIVCCCFFLFSLSFALFLASASACCLLKLSISSSIADFSSFCFFLCSNIDVSESFTEKNIGPSSASHCGSTDVAHCMYSFVVNISSWYTT</sequence>
<reference evidence="2" key="2">
    <citation type="submission" date="2020-06" db="EMBL/GenBank/DDBJ databases">
        <title>Helianthus annuus Genome sequencing and assembly Release 2.</title>
        <authorList>
            <person name="Gouzy J."/>
            <person name="Langlade N."/>
            <person name="Munos S."/>
        </authorList>
    </citation>
    <scope>NUCLEOTIDE SEQUENCE</scope>
    <source>
        <tissue evidence="2">Leaves</tissue>
    </source>
</reference>
<organism evidence="2 3">
    <name type="scientific">Helianthus annuus</name>
    <name type="common">Common sunflower</name>
    <dbReference type="NCBI Taxonomy" id="4232"/>
    <lineage>
        <taxon>Eukaryota</taxon>
        <taxon>Viridiplantae</taxon>
        <taxon>Streptophyta</taxon>
        <taxon>Embryophyta</taxon>
        <taxon>Tracheophyta</taxon>
        <taxon>Spermatophyta</taxon>
        <taxon>Magnoliopsida</taxon>
        <taxon>eudicotyledons</taxon>
        <taxon>Gunneridae</taxon>
        <taxon>Pentapetalae</taxon>
        <taxon>asterids</taxon>
        <taxon>campanulids</taxon>
        <taxon>Asterales</taxon>
        <taxon>Asteraceae</taxon>
        <taxon>Asteroideae</taxon>
        <taxon>Heliantheae alliance</taxon>
        <taxon>Heliantheae</taxon>
        <taxon>Helianthus</taxon>
    </lineage>
</organism>
<name>A0A9K3HKA7_HELAN</name>
<dbReference type="Proteomes" id="UP000215914">
    <property type="component" value="Unassembled WGS sequence"/>
</dbReference>
<protein>
    <recommendedName>
        <fullName evidence="4">Secreted protein</fullName>
    </recommendedName>
</protein>
<accession>A0A9K3HKA7</accession>
<evidence type="ECO:0000256" key="1">
    <source>
        <dbReference type="SAM" id="SignalP"/>
    </source>
</evidence>
<dbReference type="Gramene" id="mRNA:HanXRQr2_Chr12g0564471">
    <property type="protein sequence ID" value="CDS:HanXRQr2_Chr12g0564471.1"/>
    <property type="gene ID" value="HanXRQr2_Chr12g0564471"/>
</dbReference>
<keyword evidence="1" id="KW-0732">Signal</keyword>
<reference evidence="2" key="1">
    <citation type="journal article" date="2017" name="Nature">
        <title>The sunflower genome provides insights into oil metabolism, flowering and Asterid evolution.</title>
        <authorList>
            <person name="Badouin H."/>
            <person name="Gouzy J."/>
            <person name="Grassa C.J."/>
            <person name="Murat F."/>
            <person name="Staton S.E."/>
            <person name="Cottret L."/>
            <person name="Lelandais-Briere C."/>
            <person name="Owens G.L."/>
            <person name="Carrere S."/>
            <person name="Mayjonade B."/>
            <person name="Legrand L."/>
            <person name="Gill N."/>
            <person name="Kane N.C."/>
            <person name="Bowers J.E."/>
            <person name="Hubner S."/>
            <person name="Bellec A."/>
            <person name="Berard A."/>
            <person name="Berges H."/>
            <person name="Blanchet N."/>
            <person name="Boniface M.C."/>
            <person name="Brunel D."/>
            <person name="Catrice O."/>
            <person name="Chaidir N."/>
            <person name="Claudel C."/>
            <person name="Donnadieu C."/>
            <person name="Faraut T."/>
            <person name="Fievet G."/>
            <person name="Helmstetter N."/>
            <person name="King M."/>
            <person name="Knapp S.J."/>
            <person name="Lai Z."/>
            <person name="Le Paslier M.C."/>
            <person name="Lippi Y."/>
            <person name="Lorenzon L."/>
            <person name="Mandel J.R."/>
            <person name="Marage G."/>
            <person name="Marchand G."/>
            <person name="Marquand E."/>
            <person name="Bret-Mestries E."/>
            <person name="Morien E."/>
            <person name="Nambeesan S."/>
            <person name="Nguyen T."/>
            <person name="Pegot-Espagnet P."/>
            <person name="Pouilly N."/>
            <person name="Raftis F."/>
            <person name="Sallet E."/>
            <person name="Schiex T."/>
            <person name="Thomas J."/>
            <person name="Vandecasteele C."/>
            <person name="Vares D."/>
            <person name="Vear F."/>
            <person name="Vautrin S."/>
            <person name="Crespi M."/>
            <person name="Mangin B."/>
            <person name="Burke J.M."/>
            <person name="Salse J."/>
            <person name="Munos S."/>
            <person name="Vincourt P."/>
            <person name="Rieseberg L.H."/>
            <person name="Langlade N.B."/>
        </authorList>
    </citation>
    <scope>NUCLEOTIDE SEQUENCE</scope>
    <source>
        <tissue evidence="2">Leaves</tissue>
    </source>
</reference>
<comment type="caution">
    <text evidence="2">The sequence shown here is derived from an EMBL/GenBank/DDBJ whole genome shotgun (WGS) entry which is preliminary data.</text>
</comment>
<dbReference type="AlphaFoldDB" id="A0A9K3HKA7"/>
<evidence type="ECO:0008006" key="4">
    <source>
        <dbReference type="Google" id="ProtNLM"/>
    </source>
</evidence>
<dbReference type="EMBL" id="MNCJ02000327">
    <property type="protein sequence ID" value="KAF5779862.1"/>
    <property type="molecule type" value="Genomic_DNA"/>
</dbReference>
<evidence type="ECO:0000313" key="2">
    <source>
        <dbReference type="EMBL" id="KAF5779862.1"/>
    </source>
</evidence>
<feature type="chain" id="PRO_5039913621" description="Secreted protein" evidence="1">
    <location>
        <begin position="25"/>
        <end position="91"/>
    </location>
</feature>
<proteinExistence type="predicted"/>